<dbReference type="PANTHER" id="PTHR11669">
    <property type="entry name" value="REPLICATION FACTOR C / DNA POLYMERASE III GAMMA-TAU SUBUNIT"/>
    <property type="match status" value="1"/>
</dbReference>
<evidence type="ECO:0000313" key="1">
    <source>
        <dbReference type="EMBL" id="ABS64719.1"/>
    </source>
</evidence>
<evidence type="ECO:0000313" key="2">
    <source>
        <dbReference type="Proteomes" id="UP000006377"/>
    </source>
</evidence>
<dbReference type="AlphaFoldDB" id="A7HXT6"/>
<dbReference type="HOGENOM" id="CLU_006229_4_4_5"/>
<dbReference type="PANTHER" id="PTHR11669:SF8">
    <property type="entry name" value="DNA POLYMERASE III SUBUNIT DELTA"/>
    <property type="match status" value="1"/>
</dbReference>
<dbReference type="OrthoDB" id="9811073at2"/>
<protein>
    <submittedName>
        <fullName evidence="1">ATPase involved in DNA replication</fullName>
    </submittedName>
</protein>
<dbReference type="eggNOG" id="COG0470">
    <property type="taxonomic scope" value="Bacteria"/>
</dbReference>
<reference evidence="1 2" key="1">
    <citation type="journal article" date="2011" name="Stand. Genomic Sci.">
        <title>Complete genome sequence of Parvibaculum lavamentivorans type strain (DS-1(T)).</title>
        <authorList>
            <person name="Schleheck D."/>
            <person name="Weiss M."/>
            <person name="Pitluck S."/>
            <person name="Bruce D."/>
            <person name="Land M.L."/>
            <person name="Han S."/>
            <person name="Saunders E."/>
            <person name="Tapia R."/>
            <person name="Detter C."/>
            <person name="Brettin T."/>
            <person name="Han J."/>
            <person name="Woyke T."/>
            <person name="Goodwin L."/>
            <person name="Pennacchio L."/>
            <person name="Nolan M."/>
            <person name="Cook A.M."/>
            <person name="Kjelleberg S."/>
            <person name="Thomas T."/>
        </authorList>
    </citation>
    <scope>NUCLEOTIDE SEQUENCE [LARGE SCALE GENOMIC DNA]</scope>
    <source>
        <strain evidence="2">DS-1 / DSM 13023 / NCIMB 13966</strain>
    </source>
</reference>
<dbReference type="GO" id="GO:0009360">
    <property type="term" value="C:DNA polymerase III complex"/>
    <property type="evidence" value="ECO:0007669"/>
    <property type="project" value="TreeGrafter"/>
</dbReference>
<keyword evidence="2" id="KW-1185">Reference proteome</keyword>
<dbReference type="InterPro" id="IPR050238">
    <property type="entry name" value="DNA_Rep/Repair_Clamp_Loader"/>
</dbReference>
<dbReference type="EMBL" id="CP000774">
    <property type="protein sequence ID" value="ABS64719.1"/>
    <property type="molecule type" value="Genomic_DNA"/>
</dbReference>
<dbReference type="RefSeq" id="WP_012112041.1">
    <property type="nucleotide sequence ID" value="NC_009719.1"/>
</dbReference>
<accession>A7HXT6</accession>
<dbReference type="Pfam" id="PF13177">
    <property type="entry name" value="DNA_pol3_delta2"/>
    <property type="match status" value="1"/>
</dbReference>
<dbReference type="Proteomes" id="UP000006377">
    <property type="component" value="Chromosome"/>
</dbReference>
<dbReference type="InterPro" id="IPR027417">
    <property type="entry name" value="P-loop_NTPase"/>
</dbReference>
<dbReference type="GO" id="GO:0006261">
    <property type="term" value="P:DNA-templated DNA replication"/>
    <property type="evidence" value="ECO:0007669"/>
    <property type="project" value="TreeGrafter"/>
</dbReference>
<gene>
    <name evidence="1" type="ordered locus">Plav_3112</name>
</gene>
<dbReference type="STRING" id="402881.Plav_3112"/>
<dbReference type="NCBIfam" id="NF005677">
    <property type="entry name" value="PRK07471.1"/>
    <property type="match status" value="1"/>
</dbReference>
<organism evidence="1 2">
    <name type="scientific">Parvibaculum lavamentivorans (strain DS-1 / DSM 13023 / NCIMB 13966)</name>
    <dbReference type="NCBI Taxonomy" id="402881"/>
    <lineage>
        <taxon>Bacteria</taxon>
        <taxon>Pseudomonadati</taxon>
        <taxon>Pseudomonadota</taxon>
        <taxon>Alphaproteobacteria</taxon>
        <taxon>Hyphomicrobiales</taxon>
        <taxon>Parvibaculaceae</taxon>
        <taxon>Parvibaculum</taxon>
    </lineage>
</organism>
<dbReference type="Gene3D" id="3.40.50.300">
    <property type="entry name" value="P-loop containing nucleotide triphosphate hydrolases"/>
    <property type="match status" value="1"/>
</dbReference>
<dbReference type="KEGG" id="pla:Plav_3112"/>
<dbReference type="SUPFAM" id="SSF52540">
    <property type="entry name" value="P-loop containing nucleoside triphosphate hydrolases"/>
    <property type="match status" value="1"/>
</dbReference>
<sequence length="387" mass="41630">MSDTEIPESDRLGDFPHPREAAALVGQEAAERALFEAFMSGRMHHAWLLTGPKGIGKATLAYRMARFALHYGTAEAARAAGARDLNISPDEGVFHQVAAGSHPNLLTVRRPWDDKTKKLKTVIPVDEVRRIGHFFGLTATERGAWRVVIIDSADEMNANSANALLKALEEPPPNGLFLVLSHQPGQLLPTIRSRCRTLRMTPLAEGDIVSMMEPAERQAEARAKEAKRKFAMTPAAERQPIAQLAEGSAGRALSIAAGGGLGLYKELAGLLAGLPRLDIAAVHAFADKAGRKGADDAYETMIELLTHWLQRLVRTGAGLHPGPDIVAGEGAAMARLAAGGSLDRWVEVWEKINQSTARGEALNTDRKLVILNVFSMLEAAASERAGA</sequence>
<proteinExistence type="predicted"/>
<name>A7HXT6_PARL1</name>